<dbReference type="InterPro" id="IPR006143">
    <property type="entry name" value="RND_pump_MFP"/>
</dbReference>
<dbReference type="Pfam" id="PF25973">
    <property type="entry name" value="BSH_CzcB"/>
    <property type="match status" value="1"/>
</dbReference>
<dbReference type="PANTHER" id="PTHR30469:SF15">
    <property type="entry name" value="HLYD FAMILY OF SECRETION PROTEINS"/>
    <property type="match status" value="1"/>
</dbReference>
<dbReference type="Gene3D" id="2.40.50.100">
    <property type="match status" value="1"/>
</dbReference>
<dbReference type="Pfam" id="PF25967">
    <property type="entry name" value="RND-MFP_C"/>
    <property type="match status" value="1"/>
</dbReference>
<dbReference type="Gene3D" id="1.10.287.470">
    <property type="entry name" value="Helix hairpin bin"/>
    <property type="match status" value="1"/>
</dbReference>
<protein>
    <submittedName>
        <fullName evidence="6">Efflux RND transporter periplasmic adaptor subunit</fullName>
    </submittedName>
</protein>
<evidence type="ECO:0000259" key="5">
    <source>
        <dbReference type="Pfam" id="PF25973"/>
    </source>
</evidence>
<organism evidence="6 7">
    <name type="scientific">Thalassotalea castellviae</name>
    <dbReference type="NCBI Taxonomy" id="3075612"/>
    <lineage>
        <taxon>Bacteria</taxon>
        <taxon>Pseudomonadati</taxon>
        <taxon>Pseudomonadota</taxon>
        <taxon>Gammaproteobacteria</taxon>
        <taxon>Alteromonadales</taxon>
        <taxon>Colwelliaceae</taxon>
        <taxon>Thalassotalea</taxon>
    </lineage>
</organism>
<dbReference type="InterPro" id="IPR058647">
    <property type="entry name" value="BSH_CzcB-like"/>
</dbReference>
<feature type="chain" id="PRO_5047022505" evidence="3">
    <location>
        <begin position="26"/>
        <end position="364"/>
    </location>
</feature>
<keyword evidence="2" id="KW-0175">Coiled coil</keyword>
<evidence type="ECO:0000313" key="6">
    <source>
        <dbReference type="EMBL" id="MDT0604085.1"/>
    </source>
</evidence>
<reference evidence="6 7" key="1">
    <citation type="submission" date="2023-09" db="EMBL/GenBank/DDBJ databases">
        <authorList>
            <person name="Rey-Velasco X."/>
        </authorList>
    </citation>
    <scope>NUCLEOTIDE SEQUENCE [LARGE SCALE GENOMIC DNA]</scope>
    <source>
        <strain evidence="6 7">W431</strain>
    </source>
</reference>
<feature type="domain" description="CzcB-like barrel-sandwich hybrid" evidence="5">
    <location>
        <begin position="60"/>
        <end position="196"/>
    </location>
</feature>
<proteinExistence type="inferred from homology"/>
<sequence length="364" mass="39209">MKPLHFSALIRTLSLISFIAFSSHAQQGPPANVNVTKIQSTTLSPVAWVSGSVVSRNNSQIAADVSGRLISLANLGSKVKKDQIIAELDDRALTLKYHEADALVANAQAKLTFESAEVKRKKTLVEKKLISEKELEETIANLNMAKANAAAAKAKLEQIAQDITYTKLKAPFDGIVAERLSNQGEYVNNGNAIIRLVETANVEASVFAPLTAYRYLKESKQLAIKSPLGEGSADIKAIIPVADSRSHLMEVRLDMSSFDWPIGLDIKAAVATGDSKQVLATHRDALVLRRDAMSIFIIDAENKAKQVNVTVGISEGELVEVIGDIQAGDNVVIRGAERLRAGQTVNIKTNNDKLISGNSAMGTK</sequence>
<feature type="signal peptide" evidence="3">
    <location>
        <begin position="1"/>
        <end position="25"/>
    </location>
</feature>
<gene>
    <name evidence="6" type="ORF">RM573_10825</name>
</gene>
<dbReference type="RefSeq" id="WP_311581550.1">
    <property type="nucleotide sequence ID" value="NZ_JAVRIF010000005.1"/>
</dbReference>
<comment type="similarity">
    <text evidence="1">Belongs to the membrane fusion protein (MFP) (TC 8.A.1) family.</text>
</comment>
<dbReference type="Gene3D" id="2.40.420.20">
    <property type="match status" value="1"/>
</dbReference>
<accession>A0ABU3A2Q4</accession>
<keyword evidence="7" id="KW-1185">Reference proteome</keyword>
<dbReference type="PANTHER" id="PTHR30469">
    <property type="entry name" value="MULTIDRUG RESISTANCE PROTEIN MDTA"/>
    <property type="match status" value="1"/>
</dbReference>
<dbReference type="NCBIfam" id="TIGR01730">
    <property type="entry name" value="RND_mfp"/>
    <property type="match status" value="1"/>
</dbReference>
<comment type="caution">
    <text evidence="6">The sequence shown here is derived from an EMBL/GenBank/DDBJ whole genome shotgun (WGS) entry which is preliminary data.</text>
</comment>
<evidence type="ECO:0000256" key="2">
    <source>
        <dbReference type="SAM" id="Coils"/>
    </source>
</evidence>
<dbReference type="InterPro" id="IPR058627">
    <property type="entry name" value="MdtA-like_C"/>
</dbReference>
<evidence type="ECO:0000313" key="7">
    <source>
        <dbReference type="Proteomes" id="UP001266357"/>
    </source>
</evidence>
<evidence type="ECO:0000259" key="4">
    <source>
        <dbReference type="Pfam" id="PF25967"/>
    </source>
</evidence>
<evidence type="ECO:0000256" key="1">
    <source>
        <dbReference type="ARBA" id="ARBA00009477"/>
    </source>
</evidence>
<dbReference type="Gene3D" id="2.40.30.170">
    <property type="match status" value="1"/>
</dbReference>
<dbReference type="EMBL" id="JAVRIF010000005">
    <property type="protein sequence ID" value="MDT0604085.1"/>
    <property type="molecule type" value="Genomic_DNA"/>
</dbReference>
<name>A0ABU3A2Q4_9GAMM</name>
<keyword evidence="3" id="KW-0732">Signal</keyword>
<evidence type="ECO:0000256" key="3">
    <source>
        <dbReference type="SAM" id="SignalP"/>
    </source>
</evidence>
<dbReference type="Proteomes" id="UP001266357">
    <property type="component" value="Unassembled WGS sequence"/>
</dbReference>
<feature type="domain" description="Multidrug resistance protein MdtA-like C-terminal permuted SH3" evidence="4">
    <location>
        <begin position="296"/>
        <end position="338"/>
    </location>
</feature>
<dbReference type="SUPFAM" id="SSF111369">
    <property type="entry name" value="HlyD-like secretion proteins"/>
    <property type="match status" value="1"/>
</dbReference>
<feature type="coiled-coil region" evidence="2">
    <location>
        <begin position="132"/>
        <end position="162"/>
    </location>
</feature>